<evidence type="ECO:0000313" key="5">
    <source>
        <dbReference type="EMBL" id="AKC85880.1"/>
    </source>
</evidence>
<evidence type="ECO:0000256" key="3">
    <source>
        <dbReference type="SAM" id="SignalP"/>
    </source>
</evidence>
<dbReference type="PROSITE" id="PS51257">
    <property type="entry name" value="PROKAR_LIPOPROTEIN"/>
    <property type="match status" value="1"/>
</dbReference>
<accession>A0A0E3UMA8</accession>
<evidence type="ECO:0000259" key="4">
    <source>
        <dbReference type="Pfam" id="PF13590"/>
    </source>
</evidence>
<name>A0A0E3UMA8_9GAMM</name>
<feature type="domain" description="DUF4136" evidence="4">
    <location>
        <begin position="23"/>
        <end position="179"/>
    </location>
</feature>
<dbReference type="PATRIC" id="fig|314722.6.peg.622"/>
<feature type="signal peptide" evidence="3">
    <location>
        <begin position="1"/>
        <end position="25"/>
    </location>
</feature>
<evidence type="ECO:0000313" key="6">
    <source>
        <dbReference type="Proteomes" id="UP000033067"/>
    </source>
</evidence>
<dbReference type="Pfam" id="PF08139">
    <property type="entry name" value="LPAM_1"/>
    <property type="match status" value="1"/>
</dbReference>
<protein>
    <recommendedName>
        <fullName evidence="1">Type IV secretion system putative lipoprotein virB7</fullName>
    </recommendedName>
</protein>
<dbReference type="RefSeq" id="WP_052630261.1">
    <property type="nucleotide sequence ID" value="NZ_CP011144.1"/>
</dbReference>
<organism evidence="5 6">
    <name type="scientific">Pseudoxanthomonas suwonensis</name>
    <dbReference type="NCBI Taxonomy" id="314722"/>
    <lineage>
        <taxon>Bacteria</taxon>
        <taxon>Pseudomonadati</taxon>
        <taxon>Pseudomonadota</taxon>
        <taxon>Gammaproteobacteria</taxon>
        <taxon>Lysobacterales</taxon>
        <taxon>Lysobacteraceae</taxon>
        <taxon>Pseudoxanthomonas</taxon>
    </lineage>
</organism>
<dbReference type="InterPro" id="IPR012640">
    <property type="entry name" value="Membr_lipoprot_lipid_attach_CS"/>
</dbReference>
<keyword evidence="6" id="KW-1185">Reference proteome</keyword>
<dbReference type="OrthoDB" id="118896at2"/>
<dbReference type="KEGG" id="psuw:WQ53_02970"/>
<dbReference type="Pfam" id="PF13590">
    <property type="entry name" value="DUF4136"/>
    <property type="match status" value="1"/>
</dbReference>
<keyword evidence="2 3" id="KW-0732">Signal</keyword>
<gene>
    <name evidence="5" type="ORF">WQ53_02970</name>
</gene>
<feature type="chain" id="PRO_5002413308" description="Type IV secretion system putative lipoprotein virB7" evidence="3">
    <location>
        <begin position="26"/>
        <end position="185"/>
    </location>
</feature>
<sequence>MKRSILAAFALVAVAACSSTPTVHTDSDPQASFGSYRTYTWLAKPEGVSPLVAQRIVDGVDARLRAQGWTQAADADVAVAAHVTTQQKQTLDTLYSGPMYGGWGWARPGLYGGMGVGMGSATTTVHNYTVGTLIVDLFDAKTKQAIWRGTASDTASSSPDKVNAAVDAGIAKMFEGFPPGRAPAN</sequence>
<evidence type="ECO:0000256" key="2">
    <source>
        <dbReference type="ARBA" id="ARBA00022729"/>
    </source>
</evidence>
<evidence type="ECO:0000256" key="1">
    <source>
        <dbReference type="ARBA" id="ARBA00017922"/>
    </source>
</evidence>
<dbReference type="InterPro" id="IPR025411">
    <property type="entry name" value="DUF4136"/>
</dbReference>
<dbReference type="Proteomes" id="UP000033067">
    <property type="component" value="Chromosome"/>
</dbReference>
<proteinExistence type="predicted"/>
<dbReference type="EMBL" id="CP011144">
    <property type="protein sequence ID" value="AKC85880.1"/>
    <property type="molecule type" value="Genomic_DNA"/>
</dbReference>
<dbReference type="AlphaFoldDB" id="A0A0E3UMA8"/>
<reference evidence="5 6" key="1">
    <citation type="journal article" date="2015" name="Genome Announc.">
        <title>Complete Genome Sequence of Pseudoxanthomonas suwonensis Strain J1, a Cellulose-Degrading Bacterium Isolated from Leaf- and Wood-Enriched Soil.</title>
        <authorList>
            <person name="Hou L."/>
            <person name="Jiang J."/>
            <person name="Xu Z."/>
            <person name="Zhou Y."/>
            <person name="Leung F.C."/>
        </authorList>
    </citation>
    <scope>NUCLEOTIDE SEQUENCE [LARGE SCALE GENOMIC DNA]</scope>
    <source>
        <strain evidence="5 6">J1</strain>
    </source>
</reference>
<dbReference type="Gene3D" id="3.30.160.670">
    <property type="match status" value="1"/>
</dbReference>